<protein>
    <submittedName>
        <fullName evidence="2">Uncharacterized protein</fullName>
    </submittedName>
</protein>
<dbReference type="AlphaFoldDB" id="A0A4Z0GXE4"/>
<gene>
    <name evidence="2" type="ORF">E4099_20875</name>
</gene>
<name>A0A4Z0GXE4_9ACTN</name>
<proteinExistence type="predicted"/>
<reference evidence="2 3" key="1">
    <citation type="submission" date="2019-03" db="EMBL/GenBank/DDBJ databases">
        <authorList>
            <person name="Gonzalez-Pimentel J.L."/>
        </authorList>
    </citation>
    <scope>NUCLEOTIDE SEQUENCE [LARGE SCALE GENOMIC DNA]</scope>
    <source>
        <strain evidence="2 3">JCM 31289</strain>
    </source>
</reference>
<evidence type="ECO:0000256" key="1">
    <source>
        <dbReference type="SAM" id="MobiDB-lite"/>
    </source>
</evidence>
<dbReference type="RefSeq" id="WP_135340619.1">
    <property type="nucleotide sequence ID" value="NZ_JBHLTX010000045.1"/>
</dbReference>
<feature type="region of interest" description="Disordered" evidence="1">
    <location>
        <begin position="83"/>
        <end position="105"/>
    </location>
</feature>
<comment type="caution">
    <text evidence="2">The sequence shown here is derived from an EMBL/GenBank/DDBJ whole genome shotgun (WGS) entry which is preliminary data.</text>
</comment>
<dbReference type="Proteomes" id="UP000297948">
    <property type="component" value="Unassembled WGS sequence"/>
</dbReference>
<accession>A0A4Z0GXE4</accession>
<dbReference type="OrthoDB" id="9899392at2"/>
<evidence type="ECO:0000313" key="2">
    <source>
        <dbReference type="EMBL" id="TGB01789.1"/>
    </source>
</evidence>
<sequence>MPDQPGPEESAITAQVTVTGGHAVLIRDLAAVLGRTPEALAVEWAAGALTVPAGTVGDSLRPGDWGLFDGAEDLAQRTDEYLSEGFAQRPPLPRTRLRPRAALLR</sequence>
<evidence type="ECO:0000313" key="3">
    <source>
        <dbReference type="Proteomes" id="UP000297948"/>
    </source>
</evidence>
<keyword evidence="3" id="KW-1185">Reference proteome</keyword>
<organism evidence="2 3">
    <name type="scientific">Streptomyces palmae</name>
    <dbReference type="NCBI Taxonomy" id="1701085"/>
    <lineage>
        <taxon>Bacteria</taxon>
        <taxon>Bacillati</taxon>
        <taxon>Actinomycetota</taxon>
        <taxon>Actinomycetes</taxon>
        <taxon>Kitasatosporales</taxon>
        <taxon>Streptomycetaceae</taxon>
        <taxon>Streptomyces</taxon>
    </lineage>
</organism>
<dbReference type="EMBL" id="SRID01000215">
    <property type="protein sequence ID" value="TGB01789.1"/>
    <property type="molecule type" value="Genomic_DNA"/>
</dbReference>